<dbReference type="GO" id="GO:0016810">
    <property type="term" value="F:hydrolase activity, acting on carbon-nitrogen (but not peptide) bonds"/>
    <property type="evidence" value="ECO:0007669"/>
    <property type="project" value="InterPro"/>
</dbReference>
<keyword evidence="3" id="KW-1185">Reference proteome</keyword>
<name>A0A4U0TL98_9PEZI</name>
<dbReference type="InterPro" id="IPR050378">
    <property type="entry name" value="Metallo-dep_Hydrolases_sf"/>
</dbReference>
<evidence type="ECO:0000313" key="3">
    <source>
        <dbReference type="Proteomes" id="UP000308549"/>
    </source>
</evidence>
<accession>A0A4U0TL98</accession>
<dbReference type="PANTHER" id="PTHR11647:SF96">
    <property type="entry name" value="AMIDOHYDROLASE-RELATED DOMAIN-CONTAINING PROTEIN"/>
    <property type="match status" value="1"/>
</dbReference>
<reference evidence="2 3" key="1">
    <citation type="submission" date="2017-03" db="EMBL/GenBank/DDBJ databases">
        <title>Genomes of endolithic fungi from Antarctica.</title>
        <authorList>
            <person name="Coleine C."/>
            <person name="Masonjones S."/>
            <person name="Stajich J.E."/>
        </authorList>
    </citation>
    <scope>NUCLEOTIDE SEQUENCE [LARGE SCALE GENOMIC DNA]</scope>
    <source>
        <strain evidence="2 3">CCFEE 6315</strain>
    </source>
</reference>
<proteinExistence type="predicted"/>
<evidence type="ECO:0000313" key="2">
    <source>
        <dbReference type="EMBL" id="TKA22701.1"/>
    </source>
</evidence>
<feature type="domain" description="Amidohydrolase-related" evidence="1">
    <location>
        <begin position="4"/>
        <end position="88"/>
    </location>
</feature>
<sequence>MSAGRLELTRFVEVTSTNAARLYGLYPRKGAFIPGESDADLVIWYPEGKLAPFQLKNEMLHHNVDYSPYEGKIFKQWPRYTILRGQVVWDRDHDGLLGKPGQGHFLHRGPSTLKGSLSNEPWDIHGF</sequence>
<organism evidence="2 3">
    <name type="scientific">Salinomyces thailandicus</name>
    <dbReference type="NCBI Taxonomy" id="706561"/>
    <lineage>
        <taxon>Eukaryota</taxon>
        <taxon>Fungi</taxon>
        <taxon>Dikarya</taxon>
        <taxon>Ascomycota</taxon>
        <taxon>Pezizomycotina</taxon>
        <taxon>Dothideomycetes</taxon>
        <taxon>Dothideomycetidae</taxon>
        <taxon>Mycosphaerellales</taxon>
        <taxon>Teratosphaeriaceae</taxon>
        <taxon>Salinomyces</taxon>
    </lineage>
</organism>
<dbReference type="Proteomes" id="UP000308549">
    <property type="component" value="Unassembled WGS sequence"/>
</dbReference>
<dbReference type="OrthoDB" id="3941312at2759"/>
<dbReference type="EMBL" id="NAJL01000068">
    <property type="protein sequence ID" value="TKA22701.1"/>
    <property type="molecule type" value="Genomic_DNA"/>
</dbReference>
<dbReference type="AlphaFoldDB" id="A0A4U0TL98"/>
<dbReference type="PANTHER" id="PTHR11647">
    <property type="entry name" value="HYDRANTOINASE/DIHYDROPYRIMIDINASE FAMILY MEMBER"/>
    <property type="match status" value="1"/>
</dbReference>
<dbReference type="InterPro" id="IPR011059">
    <property type="entry name" value="Metal-dep_hydrolase_composite"/>
</dbReference>
<comment type="caution">
    <text evidence="2">The sequence shown here is derived from an EMBL/GenBank/DDBJ whole genome shotgun (WGS) entry which is preliminary data.</text>
</comment>
<dbReference type="SUPFAM" id="SSF51338">
    <property type="entry name" value="Composite domain of metallo-dependent hydrolases"/>
    <property type="match status" value="1"/>
</dbReference>
<evidence type="ECO:0000259" key="1">
    <source>
        <dbReference type="Pfam" id="PF01979"/>
    </source>
</evidence>
<dbReference type="Gene3D" id="2.30.40.10">
    <property type="entry name" value="Urease, subunit C, domain 1"/>
    <property type="match status" value="1"/>
</dbReference>
<dbReference type="Gene3D" id="3.20.20.140">
    <property type="entry name" value="Metal-dependent hydrolases"/>
    <property type="match status" value="1"/>
</dbReference>
<gene>
    <name evidence="2" type="ORF">B0A50_07794</name>
</gene>
<protein>
    <recommendedName>
        <fullName evidence="1">Amidohydrolase-related domain-containing protein</fullName>
    </recommendedName>
</protein>
<dbReference type="InterPro" id="IPR006680">
    <property type="entry name" value="Amidohydro-rel"/>
</dbReference>
<dbReference type="Pfam" id="PF01979">
    <property type="entry name" value="Amidohydro_1"/>
    <property type="match status" value="1"/>
</dbReference>